<dbReference type="SUPFAM" id="SSF81799">
    <property type="entry name" value="Putative methyltransferase TM0872, insert domain"/>
    <property type="match status" value="1"/>
</dbReference>
<comment type="catalytic activity">
    <reaction evidence="7">
        <text>cytidine(1402) in 16S rRNA + S-adenosyl-L-methionine = N(4)-methylcytidine(1402) in 16S rRNA + S-adenosyl-L-homocysteine + H(+)</text>
        <dbReference type="Rhea" id="RHEA:42928"/>
        <dbReference type="Rhea" id="RHEA-COMP:10286"/>
        <dbReference type="Rhea" id="RHEA-COMP:10287"/>
        <dbReference type="ChEBI" id="CHEBI:15378"/>
        <dbReference type="ChEBI" id="CHEBI:57856"/>
        <dbReference type="ChEBI" id="CHEBI:59789"/>
        <dbReference type="ChEBI" id="CHEBI:74506"/>
        <dbReference type="ChEBI" id="CHEBI:82748"/>
        <dbReference type="EC" id="2.1.1.199"/>
    </reaction>
</comment>
<dbReference type="EC" id="2.1.1.199" evidence="7"/>
<evidence type="ECO:0000256" key="7">
    <source>
        <dbReference type="HAMAP-Rule" id="MF_01007"/>
    </source>
</evidence>
<keyword evidence="4 7" id="KW-0489">Methyltransferase</keyword>
<proteinExistence type="inferred from homology"/>
<feature type="binding site" evidence="7">
    <location>
        <position position="129"/>
    </location>
    <ligand>
        <name>S-adenosyl-L-methionine</name>
        <dbReference type="ChEBI" id="CHEBI:59789"/>
    </ligand>
</feature>
<keyword evidence="3 7" id="KW-0698">rRNA processing</keyword>
<sequence length="321" mass="34832">MPHAALPSGAADSLRTDDAVIDSHRPVMLDESLAGLAVRPDSDAIYVDGTFGRGGHSAAILDALGGTGVLHAFDQDPQACAVAQQRFGDCPNFRIHHRNFGELAALAVEQGIAGRINGILLDLGVSSPQFDDAERGFSFMRDGPLDMRMNPSAGEPASAWINRAKDDEIADVLYQYGEERASRRIARRIVAARDETPITRTTQLAEIIARAMPGPRQKIHPATRSFQAIRIFINRELDVLPQVLATAADVLAPGGRLAVISFHSLEDRIVKRFIRDARGAEPGQPARPELRRVSRAFPSDAECAENPRARSAVLRVAERVA</sequence>
<dbReference type="InterPro" id="IPR023397">
    <property type="entry name" value="SAM-dep_MeTrfase_MraW_recog"/>
</dbReference>
<organism evidence="8 9">
    <name type="scientific">Hydrocarboniphaga daqingensis</name>
    <dbReference type="NCBI Taxonomy" id="490188"/>
    <lineage>
        <taxon>Bacteria</taxon>
        <taxon>Pseudomonadati</taxon>
        <taxon>Pseudomonadota</taxon>
        <taxon>Gammaproteobacteria</taxon>
        <taxon>Nevskiales</taxon>
        <taxon>Nevskiaceae</taxon>
        <taxon>Hydrocarboniphaga</taxon>
    </lineage>
</organism>
<comment type="function">
    <text evidence="7">Specifically methylates the N4 position of cytidine in position 1402 (C1402) of 16S rRNA.</text>
</comment>
<keyword evidence="9" id="KW-1185">Reference proteome</keyword>
<accession>A0A1M5R7A1</accession>
<evidence type="ECO:0000256" key="6">
    <source>
        <dbReference type="ARBA" id="ARBA00022691"/>
    </source>
</evidence>
<dbReference type="AlphaFoldDB" id="A0A1M5R7A1"/>
<gene>
    <name evidence="7" type="primary">rsmH</name>
    <name evidence="8" type="ORF">SAMN04488068_2935</name>
</gene>
<dbReference type="PIRSF" id="PIRSF004486">
    <property type="entry name" value="MraW"/>
    <property type="match status" value="1"/>
</dbReference>
<feature type="binding site" evidence="7">
    <location>
        <position position="100"/>
    </location>
    <ligand>
        <name>S-adenosyl-L-methionine</name>
        <dbReference type="ChEBI" id="CHEBI:59789"/>
    </ligand>
</feature>
<dbReference type="HAMAP" id="MF_01007">
    <property type="entry name" value="16SrRNA_methyltr_H"/>
    <property type="match status" value="1"/>
</dbReference>
<dbReference type="GO" id="GO:0005737">
    <property type="term" value="C:cytoplasm"/>
    <property type="evidence" value="ECO:0007669"/>
    <property type="project" value="UniProtKB-SubCell"/>
</dbReference>
<dbReference type="GO" id="GO:0071424">
    <property type="term" value="F:rRNA (cytosine-N4-)-methyltransferase activity"/>
    <property type="evidence" value="ECO:0007669"/>
    <property type="project" value="UniProtKB-UniRule"/>
</dbReference>
<evidence type="ECO:0000256" key="4">
    <source>
        <dbReference type="ARBA" id="ARBA00022603"/>
    </source>
</evidence>
<keyword evidence="2 7" id="KW-0963">Cytoplasm</keyword>
<dbReference type="PANTHER" id="PTHR11265">
    <property type="entry name" value="S-ADENOSYL-METHYLTRANSFERASE MRAW"/>
    <property type="match status" value="1"/>
</dbReference>
<dbReference type="InterPro" id="IPR029063">
    <property type="entry name" value="SAM-dependent_MTases_sf"/>
</dbReference>
<keyword evidence="6 7" id="KW-0949">S-adenosyl-L-methionine</keyword>
<comment type="subcellular location">
    <subcellularLocation>
        <location evidence="7">Cytoplasm</location>
    </subcellularLocation>
</comment>
<evidence type="ECO:0000256" key="3">
    <source>
        <dbReference type="ARBA" id="ARBA00022552"/>
    </source>
</evidence>
<evidence type="ECO:0000313" key="9">
    <source>
        <dbReference type="Proteomes" id="UP000199758"/>
    </source>
</evidence>
<name>A0A1M5R7A1_9GAMM</name>
<dbReference type="SUPFAM" id="SSF53335">
    <property type="entry name" value="S-adenosyl-L-methionine-dependent methyltransferases"/>
    <property type="match status" value="1"/>
</dbReference>
<feature type="binding site" evidence="7">
    <location>
        <begin position="54"/>
        <end position="56"/>
    </location>
    <ligand>
        <name>S-adenosyl-L-methionine</name>
        <dbReference type="ChEBI" id="CHEBI:59789"/>
    </ligand>
</feature>
<dbReference type="GO" id="GO:0070475">
    <property type="term" value="P:rRNA base methylation"/>
    <property type="evidence" value="ECO:0007669"/>
    <property type="project" value="UniProtKB-UniRule"/>
</dbReference>
<dbReference type="Gene3D" id="1.10.150.170">
    <property type="entry name" value="Putative methyltransferase TM0872, insert domain"/>
    <property type="match status" value="1"/>
</dbReference>
<keyword evidence="5 7" id="KW-0808">Transferase</keyword>
<dbReference type="EMBL" id="FQWZ01000007">
    <property type="protein sequence ID" value="SHH22048.1"/>
    <property type="molecule type" value="Genomic_DNA"/>
</dbReference>
<protein>
    <recommendedName>
        <fullName evidence="7">Ribosomal RNA small subunit methyltransferase H</fullName>
        <ecNumber evidence="7">2.1.1.199</ecNumber>
    </recommendedName>
    <alternativeName>
        <fullName evidence="7">16S rRNA m(4)C1402 methyltransferase</fullName>
    </alternativeName>
    <alternativeName>
        <fullName evidence="7">rRNA (cytosine-N(4)-)-methyltransferase RsmH</fullName>
    </alternativeName>
</protein>
<dbReference type="NCBIfam" id="TIGR00006">
    <property type="entry name" value="16S rRNA (cytosine(1402)-N(4))-methyltransferase RsmH"/>
    <property type="match status" value="1"/>
</dbReference>
<evidence type="ECO:0000256" key="2">
    <source>
        <dbReference type="ARBA" id="ARBA00022490"/>
    </source>
</evidence>
<dbReference type="Gene3D" id="3.40.50.150">
    <property type="entry name" value="Vaccinia Virus protein VP39"/>
    <property type="match status" value="1"/>
</dbReference>
<dbReference type="InterPro" id="IPR002903">
    <property type="entry name" value="RsmH"/>
</dbReference>
<evidence type="ECO:0000256" key="1">
    <source>
        <dbReference type="ARBA" id="ARBA00010396"/>
    </source>
</evidence>
<dbReference type="FunFam" id="1.10.150.170:FF:000001">
    <property type="entry name" value="Ribosomal RNA small subunit methyltransferase H"/>
    <property type="match status" value="1"/>
</dbReference>
<evidence type="ECO:0000313" key="8">
    <source>
        <dbReference type="EMBL" id="SHH22048.1"/>
    </source>
</evidence>
<evidence type="ECO:0000256" key="5">
    <source>
        <dbReference type="ARBA" id="ARBA00022679"/>
    </source>
</evidence>
<comment type="similarity">
    <text evidence="1 7">Belongs to the methyltransferase superfamily. RsmH family.</text>
</comment>
<feature type="binding site" evidence="7">
    <location>
        <position position="74"/>
    </location>
    <ligand>
        <name>S-adenosyl-L-methionine</name>
        <dbReference type="ChEBI" id="CHEBI:59789"/>
    </ligand>
</feature>
<feature type="binding site" evidence="7">
    <location>
        <position position="122"/>
    </location>
    <ligand>
        <name>S-adenosyl-L-methionine</name>
        <dbReference type="ChEBI" id="CHEBI:59789"/>
    </ligand>
</feature>
<dbReference type="PANTHER" id="PTHR11265:SF0">
    <property type="entry name" value="12S RRNA N4-METHYLCYTIDINE METHYLTRANSFERASE"/>
    <property type="match status" value="1"/>
</dbReference>
<dbReference type="Pfam" id="PF01795">
    <property type="entry name" value="Methyltransf_5"/>
    <property type="match status" value="1"/>
</dbReference>
<reference evidence="8 9" key="1">
    <citation type="submission" date="2016-11" db="EMBL/GenBank/DDBJ databases">
        <authorList>
            <person name="Jaros S."/>
            <person name="Januszkiewicz K."/>
            <person name="Wedrychowicz H."/>
        </authorList>
    </citation>
    <scope>NUCLEOTIDE SEQUENCE [LARGE SCALE GENOMIC DNA]</scope>
    <source>
        <strain evidence="8 9">CGMCC 1.7049</strain>
    </source>
</reference>
<dbReference type="STRING" id="490188.SAMN04488068_2935"/>
<dbReference type="Proteomes" id="UP000199758">
    <property type="component" value="Unassembled WGS sequence"/>
</dbReference>